<keyword evidence="10 13" id="KW-0408">Iron</keyword>
<evidence type="ECO:0000256" key="2">
    <source>
        <dbReference type="ARBA" id="ARBA00004174"/>
    </source>
</evidence>
<dbReference type="InterPro" id="IPR050476">
    <property type="entry name" value="Insect_CytP450_Detox"/>
</dbReference>
<accession>A0ABM1IM58</accession>
<evidence type="ECO:0000256" key="9">
    <source>
        <dbReference type="ARBA" id="ARBA00023002"/>
    </source>
</evidence>
<keyword evidence="8" id="KW-0492">Microsome</keyword>
<keyword evidence="15" id="KW-1185">Reference proteome</keyword>
<dbReference type="PRINTS" id="PR00385">
    <property type="entry name" value="P450"/>
</dbReference>
<dbReference type="Proteomes" id="UP000694924">
    <property type="component" value="Unplaced"/>
</dbReference>
<evidence type="ECO:0000256" key="6">
    <source>
        <dbReference type="ARBA" id="ARBA00022723"/>
    </source>
</evidence>
<dbReference type="RefSeq" id="XP_015181295.1">
    <property type="nucleotide sequence ID" value="XM_015325809.1"/>
</dbReference>
<keyword evidence="5 13" id="KW-0349">Heme</keyword>
<evidence type="ECO:0000256" key="1">
    <source>
        <dbReference type="ARBA" id="ARBA00001971"/>
    </source>
</evidence>
<keyword evidence="12 14" id="KW-0472">Membrane</keyword>
<dbReference type="InterPro" id="IPR002401">
    <property type="entry name" value="Cyt_P450_E_grp-I"/>
</dbReference>
<reference evidence="16" key="1">
    <citation type="submission" date="2025-08" db="UniProtKB">
        <authorList>
            <consortium name="RefSeq"/>
        </authorList>
    </citation>
    <scope>IDENTIFICATION</scope>
    <source>
        <tissue evidence="16">Whole body</tissue>
    </source>
</reference>
<comment type="similarity">
    <text evidence="4 13">Belongs to the cytochrome P450 family.</text>
</comment>
<evidence type="ECO:0000313" key="15">
    <source>
        <dbReference type="Proteomes" id="UP000694924"/>
    </source>
</evidence>
<keyword evidence="14" id="KW-1133">Transmembrane helix</keyword>
<comment type="subcellular location">
    <subcellularLocation>
        <location evidence="3">Endoplasmic reticulum membrane</location>
        <topology evidence="3">Peripheral membrane protein</topology>
    </subcellularLocation>
    <subcellularLocation>
        <location evidence="2">Microsome membrane</location>
        <topology evidence="2">Peripheral membrane protein</topology>
    </subcellularLocation>
</comment>
<dbReference type="PANTHER" id="PTHR24292">
    <property type="entry name" value="CYTOCHROME P450"/>
    <property type="match status" value="1"/>
</dbReference>
<dbReference type="CDD" id="cd11056">
    <property type="entry name" value="CYP6-like"/>
    <property type="match status" value="1"/>
</dbReference>
<dbReference type="InterPro" id="IPR017972">
    <property type="entry name" value="Cyt_P450_CS"/>
</dbReference>
<evidence type="ECO:0000256" key="8">
    <source>
        <dbReference type="ARBA" id="ARBA00022848"/>
    </source>
</evidence>
<organism evidence="15 16">
    <name type="scientific">Polistes dominula</name>
    <name type="common">European paper wasp</name>
    <name type="synonym">Vespa dominula</name>
    <dbReference type="NCBI Taxonomy" id="743375"/>
    <lineage>
        <taxon>Eukaryota</taxon>
        <taxon>Metazoa</taxon>
        <taxon>Ecdysozoa</taxon>
        <taxon>Arthropoda</taxon>
        <taxon>Hexapoda</taxon>
        <taxon>Insecta</taxon>
        <taxon>Pterygota</taxon>
        <taxon>Neoptera</taxon>
        <taxon>Endopterygota</taxon>
        <taxon>Hymenoptera</taxon>
        <taxon>Apocrita</taxon>
        <taxon>Aculeata</taxon>
        <taxon>Vespoidea</taxon>
        <taxon>Vespidae</taxon>
        <taxon>Polistinae</taxon>
        <taxon>Polistini</taxon>
        <taxon>Polistes</taxon>
    </lineage>
</organism>
<gene>
    <name evidence="16" type="primary">LOC107068938</name>
</gene>
<evidence type="ECO:0000256" key="11">
    <source>
        <dbReference type="ARBA" id="ARBA00023033"/>
    </source>
</evidence>
<dbReference type="Pfam" id="PF00067">
    <property type="entry name" value="p450"/>
    <property type="match status" value="1"/>
</dbReference>
<protein>
    <submittedName>
        <fullName evidence="16">Probable cytochrome P450 6a14</fullName>
    </submittedName>
</protein>
<dbReference type="PANTHER" id="PTHR24292:SF100">
    <property type="entry name" value="CYTOCHROME P450 6A16, ISOFORM B-RELATED"/>
    <property type="match status" value="1"/>
</dbReference>
<comment type="cofactor">
    <cofactor evidence="1">
        <name>heme</name>
        <dbReference type="ChEBI" id="CHEBI:30413"/>
    </cofactor>
</comment>
<dbReference type="InterPro" id="IPR001128">
    <property type="entry name" value="Cyt_P450"/>
</dbReference>
<keyword evidence="9 13" id="KW-0560">Oxidoreductase</keyword>
<evidence type="ECO:0000256" key="13">
    <source>
        <dbReference type="RuleBase" id="RU000461"/>
    </source>
</evidence>
<dbReference type="InterPro" id="IPR036396">
    <property type="entry name" value="Cyt_P450_sf"/>
</dbReference>
<dbReference type="PROSITE" id="PS00086">
    <property type="entry name" value="CYTOCHROME_P450"/>
    <property type="match status" value="1"/>
</dbReference>
<dbReference type="Gene3D" id="1.10.630.10">
    <property type="entry name" value="Cytochrome P450"/>
    <property type="match status" value="1"/>
</dbReference>
<evidence type="ECO:0000256" key="5">
    <source>
        <dbReference type="ARBA" id="ARBA00022617"/>
    </source>
</evidence>
<feature type="transmembrane region" description="Helical" evidence="14">
    <location>
        <begin position="6"/>
        <end position="28"/>
    </location>
</feature>
<sequence length="518" mass="59833">MTIMMNGWIISEFIGALFVIIAGIYLYFKLICFNFWKKRNVPYEEPIFPVGNLLELILDKQTIGDVFGEIYMKNKSHPFVGAYSFFKPNLVINDPNLIRFVLTKEFATFHDRGLYCNEKVDPLTGHLFFLPGQKWRNLRVRLTPTFTSGKIKNMFDTIQENGDLLENFLEKKAHDKNEIDVKEIFSCLFTDIIMSIAFGISCNSLENPKSEFRYYGKKMFEPRPIINTLMVFGSQILDLFSIPFIDKKVSRFFLSAFEDTVNYREAHNIVRKDFLDLIMQLMKNGYVKSDEEKRVDSDNDTPKEVKKLTMPEGAAQAFVYFLAGFETTSSTVTFCLYELAMNPEIQKKTQEEIDRVLEKHGGISYNAISEMTYLHMVVSETLRKYPPLPFLNRIALKDIELPDSNVVVPKGTPVIIPLLGLHNDPEFYPEPEKFIPERFTEENIRTRHQYTYLPFGEGPRICIGMRFALVQTKVVLTNALQKFTYSPGPKTPKKIKFLPGSLTLNTEGGLYLQIQPRL</sequence>
<keyword evidence="7" id="KW-0256">Endoplasmic reticulum</keyword>
<keyword evidence="6 13" id="KW-0479">Metal-binding</keyword>
<dbReference type="SUPFAM" id="SSF48264">
    <property type="entry name" value="Cytochrome P450"/>
    <property type="match status" value="1"/>
</dbReference>
<evidence type="ECO:0000256" key="3">
    <source>
        <dbReference type="ARBA" id="ARBA00004406"/>
    </source>
</evidence>
<proteinExistence type="inferred from homology"/>
<evidence type="ECO:0000256" key="12">
    <source>
        <dbReference type="ARBA" id="ARBA00023136"/>
    </source>
</evidence>
<evidence type="ECO:0000313" key="16">
    <source>
        <dbReference type="RefSeq" id="XP_015181295.1"/>
    </source>
</evidence>
<evidence type="ECO:0000256" key="14">
    <source>
        <dbReference type="SAM" id="Phobius"/>
    </source>
</evidence>
<keyword evidence="14" id="KW-0812">Transmembrane</keyword>
<dbReference type="GeneID" id="107068938"/>
<evidence type="ECO:0000256" key="7">
    <source>
        <dbReference type="ARBA" id="ARBA00022824"/>
    </source>
</evidence>
<dbReference type="PRINTS" id="PR00463">
    <property type="entry name" value="EP450I"/>
</dbReference>
<keyword evidence="11 13" id="KW-0503">Monooxygenase</keyword>
<evidence type="ECO:0000256" key="4">
    <source>
        <dbReference type="ARBA" id="ARBA00010617"/>
    </source>
</evidence>
<name>A0ABM1IM58_POLDO</name>
<evidence type="ECO:0000256" key="10">
    <source>
        <dbReference type="ARBA" id="ARBA00023004"/>
    </source>
</evidence>